<protein>
    <recommendedName>
        <fullName evidence="3">ATP-binding protein</fullName>
    </recommendedName>
</protein>
<dbReference type="Proteomes" id="UP000636579">
    <property type="component" value="Unassembled WGS sequence"/>
</dbReference>
<organism evidence="1 2">
    <name type="scientific">Nesterenkonia halotolerans</name>
    <dbReference type="NCBI Taxonomy" id="225325"/>
    <lineage>
        <taxon>Bacteria</taxon>
        <taxon>Bacillati</taxon>
        <taxon>Actinomycetota</taxon>
        <taxon>Actinomycetes</taxon>
        <taxon>Micrococcales</taxon>
        <taxon>Micrococcaceae</taxon>
        <taxon>Nesterenkonia</taxon>
    </lineage>
</organism>
<keyword evidence="2" id="KW-1185">Reference proteome</keyword>
<accession>A0ABR9J7D2</accession>
<name>A0ABR9J7D2_9MICC</name>
<evidence type="ECO:0008006" key="3">
    <source>
        <dbReference type="Google" id="ProtNLM"/>
    </source>
</evidence>
<sequence>MMSPSAFALGQPGLGKSSLIKRMVAVLLDWGIIPMALPDARPDYVDLIRAANGQVIEFAPGRAHITLWICQPSRPRWRT</sequence>
<gene>
    <name evidence="1" type="ORF">H4W26_001660</name>
</gene>
<reference evidence="1 2" key="1">
    <citation type="submission" date="2020-10" db="EMBL/GenBank/DDBJ databases">
        <title>Sequencing the genomes of 1000 actinobacteria strains.</title>
        <authorList>
            <person name="Klenk H.-P."/>
        </authorList>
    </citation>
    <scope>NUCLEOTIDE SEQUENCE [LARGE SCALE GENOMIC DNA]</scope>
    <source>
        <strain evidence="1 2">DSM 15474</strain>
    </source>
</reference>
<comment type="caution">
    <text evidence="1">The sequence shown here is derived from an EMBL/GenBank/DDBJ whole genome shotgun (WGS) entry which is preliminary data.</text>
</comment>
<proteinExistence type="predicted"/>
<evidence type="ECO:0000313" key="1">
    <source>
        <dbReference type="EMBL" id="MBE1514905.1"/>
    </source>
</evidence>
<evidence type="ECO:0000313" key="2">
    <source>
        <dbReference type="Proteomes" id="UP000636579"/>
    </source>
</evidence>
<dbReference type="EMBL" id="JADBEE010000001">
    <property type="protein sequence ID" value="MBE1514905.1"/>
    <property type="molecule type" value="Genomic_DNA"/>
</dbReference>